<evidence type="ECO:0000313" key="9">
    <source>
        <dbReference type="EnsemblPlants" id="AES89576"/>
    </source>
</evidence>
<gene>
    <name evidence="8" type="ordered locus">MTR_4g077370</name>
</gene>
<reference evidence="8 9" key="2">
    <citation type="journal article" date="2014" name="BMC Genomics">
        <title>An improved genome release (version Mt4.0) for the model legume Medicago truncatula.</title>
        <authorList>
            <person name="Tang H."/>
            <person name="Krishnakumar V."/>
            <person name="Bidwell S."/>
            <person name="Rosen B."/>
            <person name="Chan A."/>
            <person name="Zhou S."/>
            <person name="Gentzbittel L."/>
            <person name="Childs K.L."/>
            <person name="Yandell M."/>
            <person name="Gundlach H."/>
            <person name="Mayer K.F."/>
            <person name="Schwartz D.C."/>
            <person name="Town C.D."/>
        </authorList>
    </citation>
    <scope>GENOME REANNOTATION</scope>
    <source>
        <strain evidence="9">cv. Jemalong A17</strain>
    </source>
</reference>
<dbReference type="InterPro" id="IPR014014">
    <property type="entry name" value="RNA_helicase_DEAD_Q_motif"/>
</dbReference>
<dbReference type="InterPro" id="IPR014001">
    <property type="entry name" value="Helicase_ATP-bd"/>
</dbReference>
<accession>A0A0C3X005</accession>
<evidence type="ECO:0000259" key="7">
    <source>
        <dbReference type="PROSITE" id="PS51195"/>
    </source>
</evidence>
<evidence type="ECO:0000259" key="6">
    <source>
        <dbReference type="PROSITE" id="PS51192"/>
    </source>
</evidence>
<evidence type="ECO:0000313" key="8">
    <source>
        <dbReference type="EMBL" id="AES89576.2"/>
    </source>
</evidence>
<feature type="short sequence motif" description="Q motif" evidence="5">
    <location>
        <begin position="1"/>
        <end position="29"/>
    </location>
</feature>
<keyword evidence="10" id="KW-1185">Reference proteome</keyword>
<accession>G7JRP3</accession>
<keyword evidence="2" id="KW-0378">Hydrolase</keyword>
<reference evidence="9" key="3">
    <citation type="submission" date="2015-04" db="UniProtKB">
        <authorList>
            <consortium name="EnsemblPlants"/>
        </authorList>
    </citation>
    <scope>IDENTIFICATION</scope>
    <source>
        <strain evidence="9">cv. Jemalong A17</strain>
    </source>
</reference>
<name>G7JRP3_MEDTR</name>
<dbReference type="STRING" id="3880.G7JRP3"/>
<dbReference type="EnsemblPlants" id="AES89576">
    <property type="protein sequence ID" value="AES89576"/>
    <property type="gene ID" value="MTR_4g077370"/>
</dbReference>
<feature type="domain" description="DEAD-box RNA helicase Q" evidence="7">
    <location>
        <begin position="249"/>
        <end position="277"/>
    </location>
</feature>
<keyword evidence="3 8" id="KW-0347">Helicase</keyword>
<dbReference type="SUPFAM" id="SSF52540">
    <property type="entry name" value="P-loop containing nucleoside triphosphate hydrolases"/>
    <property type="match status" value="2"/>
</dbReference>
<dbReference type="InterPro" id="IPR050079">
    <property type="entry name" value="DEAD_box_RNA_helicase"/>
</dbReference>
<dbReference type="InterPro" id="IPR027417">
    <property type="entry name" value="P-loop_NTPase"/>
</dbReference>
<dbReference type="GO" id="GO:0016787">
    <property type="term" value="F:hydrolase activity"/>
    <property type="evidence" value="ECO:0007669"/>
    <property type="project" value="UniProtKB-KW"/>
</dbReference>
<feature type="domain" description="DEAD-box RNA helicase Q" evidence="7">
    <location>
        <begin position="1"/>
        <end position="29"/>
    </location>
</feature>
<evidence type="ECO:0000313" key="10">
    <source>
        <dbReference type="Proteomes" id="UP000002051"/>
    </source>
</evidence>
<dbReference type="GO" id="GO:0003724">
    <property type="term" value="F:RNA helicase activity"/>
    <property type="evidence" value="ECO:0007669"/>
    <property type="project" value="InterPro"/>
</dbReference>
<evidence type="ECO:0000256" key="2">
    <source>
        <dbReference type="ARBA" id="ARBA00022801"/>
    </source>
</evidence>
<dbReference type="GO" id="GO:0003676">
    <property type="term" value="F:nucleic acid binding"/>
    <property type="evidence" value="ECO:0007669"/>
    <property type="project" value="InterPro"/>
</dbReference>
<dbReference type="HOGENOM" id="CLU_614488_0_0_1"/>
<dbReference type="Pfam" id="PF00270">
    <property type="entry name" value="DEAD"/>
    <property type="match status" value="2"/>
</dbReference>
<dbReference type="PANTHER" id="PTHR47959">
    <property type="entry name" value="ATP-DEPENDENT RNA HELICASE RHLE-RELATED"/>
    <property type="match status" value="1"/>
</dbReference>
<dbReference type="EMBL" id="CM001220">
    <property type="protein sequence ID" value="AES89576.2"/>
    <property type="molecule type" value="Genomic_DNA"/>
</dbReference>
<dbReference type="SMART" id="SM00487">
    <property type="entry name" value="DEXDc"/>
    <property type="match status" value="2"/>
</dbReference>
<feature type="domain" description="Helicase ATP-binding" evidence="6">
    <location>
        <begin position="280"/>
        <end position="446"/>
    </location>
</feature>
<proteinExistence type="predicted"/>
<reference evidence="8 9" key="1">
    <citation type="journal article" date="2011" name="Nature">
        <title>The Medicago genome provides insight into the evolution of rhizobial symbioses.</title>
        <authorList>
            <person name="Young N.D."/>
            <person name="Debelle F."/>
            <person name="Oldroyd G.E."/>
            <person name="Geurts R."/>
            <person name="Cannon S.B."/>
            <person name="Udvardi M.K."/>
            <person name="Benedito V.A."/>
            <person name="Mayer K.F."/>
            <person name="Gouzy J."/>
            <person name="Schoof H."/>
            <person name="Van de Peer Y."/>
            <person name="Proost S."/>
            <person name="Cook D.R."/>
            <person name="Meyers B.C."/>
            <person name="Spannagl M."/>
            <person name="Cheung F."/>
            <person name="De Mita S."/>
            <person name="Krishnakumar V."/>
            <person name="Gundlach H."/>
            <person name="Zhou S."/>
            <person name="Mudge J."/>
            <person name="Bharti A.K."/>
            <person name="Murray J.D."/>
            <person name="Naoumkina M.A."/>
            <person name="Rosen B."/>
            <person name="Silverstein K.A."/>
            <person name="Tang H."/>
            <person name="Rombauts S."/>
            <person name="Zhao P.X."/>
            <person name="Zhou P."/>
            <person name="Barbe V."/>
            <person name="Bardou P."/>
            <person name="Bechner M."/>
            <person name="Bellec A."/>
            <person name="Berger A."/>
            <person name="Berges H."/>
            <person name="Bidwell S."/>
            <person name="Bisseling T."/>
            <person name="Choisne N."/>
            <person name="Couloux A."/>
            <person name="Denny R."/>
            <person name="Deshpande S."/>
            <person name="Dai X."/>
            <person name="Doyle J.J."/>
            <person name="Dudez A.M."/>
            <person name="Farmer A.D."/>
            <person name="Fouteau S."/>
            <person name="Franken C."/>
            <person name="Gibelin C."/>
            <person name="Gish J."/>
            <person name="Goldstein S."/>
            <person name="Gonzalez A.J."/>
            <person name="Green P.J."/>
            <person name="Hallab A."/>
            <person name="Hartog M."/>
            <person name="Hua A."/>
            <person name="Humphray S.J."/>
            <person name="Jeong D.H."/>
            <person name="Jing Y."/>
            <person name="Jocker A."/>
            <person name="Kenton S.M."/>
            <person name="Kim D.J."/>
            <person name="Klee K."/>
            <person name="Lai H."/>
            <person name="Lang C."/>
            <person name="Lin S."/>
            <person name="Macmil S.L."/>
            <person name="Magdelenat G."/>
            <person name="Matthews L."/>
            <person name="McCorrison J."/>
            <person name="Monaghan E.L."/>
            <person name="Mun J.H."/>
            <person name="Najar F.Z."/>
            <person name="Nicholson C."/>
            <person name="Noirot C."/>
            <person name="O'Bleness M."/>
            <person name="Paule C.R."/>
            <person name="Poulain J."/>
            <person name="Prion F."/>
            <person name="Qin B."/>
            <person name="Qu C."/>
            <person name="Retzel E.F."/>
            <person name="Riddle C."/>
            <person name="Sallet E."/>
            <person name="Samain S."/>
            <person name="Samson N."/>
            <person name="Sanders I."/>
            <person name="Saurat O."/>
            <person name="Scarpelli C."/>
            <person name="Schiex T."/>
            <person name="Segurens B."/>
            <person name="Severin A.J."/>
            <person name="Sherrier D.J."/>
            <person name="Shi R."/>
            <person name="Sims S."/>
            <person name="Singer S.R."/>
            <person name="Sinharoy S."/>
            <person name="Sterck L."/>
            <person name="Viollet A."/>
            <person name="Wang B.B."/>
            <person name="Wang K."/>
            <person name="Wang M."/>
            <person name="Wang X."/>
            <person name="Warfsmann J."/>
            <person name="Weissenbach J."/>
            <person name="White D.D."/>
            <person name="White J.D."/>
            <person name="Wiley G.B."/>
            <person name="Wincker P."/>
            <person name="Xing Y."/>
            <person name="Yang L."/>
            <person name="Yao Z."/>
            <person name="Ying F."/>
            <person name="Zhai J."/>
            <person name="Zhou L."/>
            <person name="Zuber A."/>
            <person name="Denarie J."/>
            <person name="Dixon R.A."/>
            <person name="May G.D."/>
            <person name="Schwartz D.C."/>
            <person name="Rogers J."/>
            <person name="Quetier F."/>
            <person name="Town C.D."/>
            <person name="Roe B.A."/>
        </authorList>
    </citation>
    <scope>NUCLEOTIDE SEQUENCE [LARGE SCALE GENOMIC DNA]</scope>
    <source>
        <strain evidence="8">A17</strain>
        <strain evidence="9">cv. Jemalong A17</strain>
    </source>
</reference>
<evidence type="ECO:0000256" key="1">
    <source>
        <dbReference type="ARBA" id="ARBA00022741"/>
    </source>
</evidence>
<evidence type="ECO:0000256" key="4">
    <source>
        <dbReference type="ARBA" id="ARBA00022840"/>
    </source>
</evidence>
<dbReference type="PROSITE" id="PS51195">
    <property type="entry name" value="Q_MOTIF"/>
    <property type="match status" value="2"/>
</dbReference>
<dbReference type="PANTHER" id="PTHR47959:SF24">
    <property type="entry name" value="ATP-DEPENDENT RNA HELICASE"/>
    <property type="match status" value="1"/>
</dbReference>
<dbReference type="GO" id="GO:0005524">
    <property type="term" value="F:ATP binding"/>
    <property type="evidence" value="ECO:0007669"/>
    <property type="project" value="UniProtKB-KW"/>
</dbReference>
<keyword evidence="1" id="KW-0547">Nucleotide-binding</keyword>
<sequence>MSFSDLGLSEWTVQNCKKLGMQTPRRVQQHCIPKVLEGRDVVGIDETGSGKTAAFALPILQRLAEHPKPFGVYVFALVLTPTRELAIQLADQFLALGSSLLPTSPHLVIATPERLRVLLLDNPEIATIFATTKFLVLDEADQLLDVGFRDELNVIVQCLPENRQNLFFSETMTSNLKKMMYDRYRDNMYAFEACEGLKLLEHLKIDQSPTVELCEMDSKPGSRTWISPITTASYCNTTDCDNAGNDKHMSFSDLGLSEWMVRGCDKLGMQSPRPVQRHCIPKVLEGRHVIGIDKTGSGKTAAFALPILQRLGETPFGVFALVLTPTRELAVQLAHQFWILGSSLRLILTVVVGGLDKRIQAKQLVARPNLVIATPERLKILLQDNPEIAPIFAATKFLVLDEADQLLDVGFQEELKVIFQCLPENRQNLFFSATMTSNLQKMCDCY</sequence>
<dbReference type="Proteomes" id="UP000002051">
    <property type="component" value="Chromosome 4"/>
</dbReference>
<dbReference type="eggNOG" id="KOG0340">
    <property type="taxonomic scope" value="Eukaryota"/>
</dbReference>
<keyword evidence="4" id="KW-0067">ATP-binding</keyword>
<feature type="domain" description="Helicase ATP-binding" evidence="6">
    <location>
        <begin position="32"/>
        <end position="190"/>
    </location>
</feature>
<dbReference type="InterPro" id="IPR011545">
    <property type="entry name" value="DEAD/DEAH_box_helicase_dom"/>
</dbReference>
<organism evidence="8 10">
    <name type="scientific">Medicago truncatula</name>
    <name type="common">Barrel medic</name>
    <name type="synonym">Medicago tribuloides</name>
    <dbReference type="NCBI Taxonomy" id="3880"/>
    <lineage>
        <taxon>Eukaryota</taxon>
        <taxon>Viridiplantae</taxon>
        <taxon>Streptophyta</taxon>
        <taxon>Embryophyta</taxon>
        <taxon>Tracheophyta</taxon>
        <taxon>Spermatophyta</taxon>
        <taxon>Magnoliopsida</taxon>
        <taxon>eudicotyledons</taxon>
        <taxon>Gunneridae</taxon>
        <taxon>Pentapetalae</taxon>
        <taxon>rosids</taxon>
        <taxon>fabids</taxon>
        <taxon>Fabales</taxon>
        <taxon>Fabaceae</taxon>
        <taxon>Papilionoideae</taxon>
        <taxon>50 kb inversion clade</taxon>
        <taxon>NPAAA clade</taxon>
        <taxon>Hologalegina</taxon>
        <taxon>IRL clade</taxon>
        <taxon>Trifolieae</taxon>
        <taxon>Medicago</taxon>
    </lineage>
</organism>
<protein>
    <submittedName>
        <fullName evidence="8">DEAD-box helicase family protein</fullName>
    </submittedName>
</protein>
<dbReference type="PROSITE" id="PS51192">
    <property type="entry name" value="HELICASE_ATP_BIND_1"/>
    <property type="match status" value="2"/>
</dbReference>
<evidence type="ECO:0000256" key="5">
    <source>
        <dbReference type="PROSITE-ProRule" id="PRU00552"/>
    </source>
</evidence>
<evidence type="ECO:0000256" key="3">
    <source>
        <dbReference type="ARBA" id="ARBA00022806"/>
    </source>
</evidence>
<dbReference type="PaxDb" id="3880-AES89576"/>
<feature type="short sequence motif" description="Q motif" evidence="5">
    <location>
        <begin position="249"/>
        <end position="277"/>
    </location>
</feature>
<dbReference type="Gene3D" id="3.40.50.300">
    <property type="entry name" value="P-loop containing nucleotide triphosphate hydrolases"/>
    <property type="match status" value="3"/>
</dbReference>
<dbReference type="AlphaFoldDB" id="G7JRP3"/>